<keyword evidence="4" id="KW-1185">Reference proteome</keyword>
<feature type="domain" description="Bul1 N-terminal" evidence="2">
    <location>
        <begin position="68"/>
        <end position="366"/>
    </location>
</feature>
<dbReference type="AlphaFoldDB" id="A0A9P8TAZ4"/>
<organism evidence="3 4">
    <name type="scientific">Ogataea philodendri</name>
    <dbReference type="NCBI Taxonomy" id="1378263"/>
    <lineage>
        <taxon>Eukaryota</taxon>
        <taxon>Fungi</taxon>
        <taxon>Dikarya</taxon>
        <taxon>Ascomycota</taxon>
        <taxon>Saccharomycotina</taxon>
        <taxon>Pichiomycetes</taxon>
        <taxon>Pichiales</taxon>
        <taxon>Pichiaceae</taxon>
        <taxon>Ogataea</taxon>
    </lineage>
</organism>
<evidence type="ECO:0000256" key="1">
    <source>
        <dbReference type="SAM" id="Coils"/>
    </source>
</evidence>
<dbReference type="Proteomes" id="UP000769157">
    <property type="component" value="Unassembled WGS sequence"/>
</dbReference>
<keyword evidence="1" id="KW-0175">Coiled coil</keyword>
<dbReference type="InterPro" id="IPR039634">
    <property type="entry name" value="Bul1-like"/>
</dbReference>
<feature type="coiled-coil region" evidence="1">
    <location>
        <begin position="340"/>
        <end position="367"/>
    </location>
</feature>
<evidence type="ECO:0000313" key="4">
    <source>
        <dbReference type="Proteomes" id="UP000769157"/>
    </source>
</evidence>
<dbReference type="Pfam" id="PF04425">
    <property type="entry name" value="Bul1_N"/>
    <property type="match status" value="1"/>
</dbReference>
<sequence>MENDNENDFYEDVLPSFEMHNFMFNRSIYDTEDIRQSSLPQYDELRSCPNAQAAATTEEQFSPLERPELLVLNNLESLQTISLPLKVSITMTKKFPVFGQPYEEESPLRCFQPGEMVMGWVSVENTSQEPIPFEMFLVSLEGNITVPISGDRTSAKLHQRTFLRTYDISACYHHGSINPTPFVISRCMMVDPFDHANFGFPPDQMLLPGVTHKKFFAFRLPNHVLDTACDHELVEHLYCPPTYGVDPVAHGGKALELRVNEALGYGRLDAKGSPIVTNDSNDRGQSVSYSINLRILGRPLDSYKKFYKQDTTHDYKFIVLKDMSHQFRFTNREIPEVYDISSLQSQVEKVESEINDLMAKLEERGRLIEIGVTDPKELDRIIADKYDAKKTIEPAINQPLPPPSAAHKVKLGKRFLKSDADFEVLIGSDPTTTVSSFGPEPLERIALLHSKSSTSSKASVSSRQVSRNSSLFDATSDPTLPTEVDSELHNLSISLRTSEGYLPHNVSVKLTLKVINIHSSYAIPLVFNQNVPGDFYSPQAFLKMNRKFEHYLQQLRDLASKTDQRVPKRLYENLLCLNGLRYREKNYEFFEKQQIQLEWNKTDSGHEAIAQIPVLFSKDKVRTYNLLPSFQNCYLVRQYMIGVKIGNNETINVPIRVT</sequence>
<evidence type="ECO:0000259" key="2">
    <source>
        <dbReference type="Pfam" id="PF04425"/>
    </source>
</evidence>
<dbReference type="OrthoDB" id="3997979at2759"/>
<proteinExistence type="predicted"/>
<accession>A0A9P8TAZ4</accession>
<dbReference type="RefSeq" id="XP_046064777.1">
    <property type="nucleotide sequence ID" value="XM_046203995.1"/>
</dbReference>
<gene>
    <name evidence="3" type="ORF">OGAPHI_000304</name>
</gene>
<dbReference type="GeneID" id="70232272"/>
<dbReference type="InterPro" id="IPR007519">
    <property type="entry name" value="Bul1_N"/>
</dbReference>
<dbReference type="PANTHER" id="PTHR31904">
    <property type="entry name" value="BYPASS OF STOP CODON PROTEIN 5-RELATED"/>
    <property type="match status" value="1"/>
</dbReference>
<evidence type="ECO:0000313" key="3">
    <source>
        <dbReference type="EMBL" id="KAH3671601.1"/>
    </source>
</evidence>
<comment type="caution">
    <text evidence="3">The sequence shown here is derived from an EMBL/GenBank/DDBJ whole genome shotgun (WGS) entry which is preliminary data.</text>
</comment>
<dbReference type="EMBL" id="JAEUBE010000055">
    <property type="protein sequence ID" value="KAH3671601.1"/>
    <property type="molecule type" value="Genomic_DNA"/>
</dbReference>
<dbReference type="PANTHER" id="PTHR31904:SF1">
    <property type="entry name" value="BYPASS OF STOP CODON PROTEIN 5-RELATED"/>
    <property type="match status" value="1"/>
</dbReference>
<reference evidence="3" key="1">
    <citation type="journal article" date="2021" name="Open Biol.">
        <title>Shared evolutionary footprints suggest mitochondrial oxidative damage underlies multiple complex I losses in fungi.</title>
        <authorList>
            <person name="Schikora-Tamarit M.A."/>
            <person name="Marcet-Houben M."/>
            <person name="Nosek J."/>
            <person name="Gabaldon T."/>
        </authorList>
    </citation>
    <scope>NUCLEOTIDE SEQUENCE</scope>
    <source>
        <strain evidence="3">CBS6075</strain>
    </source>
</reference>
<reference evidence="3" key="2">
    <citation type="submission" date="2021-01" db="EMBL/GenBank/DDBJ databases">
        <authorList>
            <person name="Schikora-Tamarit M.A."/>
        </authorList>
    </citation>
    <scope>NUCLEOTIDE SEQUENCE</scope>
    <source>
        <strain evidence="3">CBS6075</strain>
    </source>
</reference>
<protein>
    <recommendedName>
        <fullName evidence="2">Bul1 N-terminal domain-containing protein</fullName>
    </recommendedName>
</protein>
<name>A0A9P8TAZ4_9ASCO</name>